<dbReference type="EMBL" id="HBUF01138017">
    <property type="protein sequence ID" value="CAG6645711.1"/>
    <property type="molecule type" value="Transcribed_RNA"/>
</dbReference>
<accession>A0A8D8R7U7</accession>
<reference evidence="1" key="1">
    <citation type="submission" date="2021-05" db="EMBL/GenBank/DDBJ databases">
        <authorList>
            <person name="Alioto T."/>
            <person name="Alioto T."/>
            <person name="Gomez Garrido J."/>
        </authorList>
    </citation>
    <scope>NUCLEOTIDE SEQUENCE</scope>
</reference>
<organism evidence="1">
    <name type="scientific">Cacopsylla melanoneura</name>
    <dbReference type="NCBI Taxonomy" id="428564"/>
    <lineage>
        <taxon>Eukaryota</taxon>
        <taxon>Metazoa</taxon>
        <taxon>Ecdysozoa</taxon>
        <taxon>Arthropoda</taxon>
        <taxon>Hexapoda</taxon>
        <taxon>Insecta</taxon>
        <taxon>Pterygota</taxon>
        <taxon>Neoptera</taxon>
        <taxon>Paraneoptera</taxon>
        <taxon>Hemiptera</taxon>
        <taxon>Sternorrhyncha</taxon>
        <taxon>Psylloidea</taxon>
        <taxon>Psyllidae</taxon>
        <taxon>Psyllinae</taxon>
        <taxon>Cacopsylla</taxon>
    </lineage>
</organism>
<proteinExistence type="predicted"/>
<dbReference type="AlphaFoldDB" id="A0A8D8R7U7"/>
<evidence type="ECO:0000313" key="1">
    <source>
        <dbReference type="EMBL" id="CAG6645711.1"/>
    </source>
</evidence>
<protein>
    <submittedName>
        <fullName evidence="1">Uncharacterized protein</fullName>
    </submittedName>
</protein>
<name>A0A8D8R7U7_9HEMI</name>
<sequence length="119" mass="13149">MINTRHLLPVMITHSMALLGRWWRRRPPSGPRWLVTRRAAVHPHSRGRTAGPGRCRGGRGECLCLLASVCGVPAPWWWRAGGLAHYGGVAVLLLLPRNFGSLAVLTGHTGETKLKLFKE</sequence>